<gene>
    <name evidence="2" type="ORF">EFY79_12285</name>
</gene>
<organism evidence="2 3">
    <name type="scientific">Hanamia caeni</name>
    <dbReference type="NCBI Taxonomy" id="2294116"/>
    <lineage>
        <taxon>Bacteria</taxon>
        <taxon>Pseudomonadati</taxon>
        <taxon>Bacteroidota</taxon>
        <taxon>Chitinophagia</taxon>
        <taxon>Chitinophagales</taxon>
        <taxon>Chitinophagaceae</taxon>
        <taxon>Hanamia</taxon>
    </lineage>
</organism>
<reference evidence="2 3" key="1">
    <citation type="submission" date="2018-11" db="EMBL/GenBank/DDBJ databases">
        <title>Draft genome sequence of Ferruginibacter sp. BO-59.</title>
        <authorList>
            <person name="Im W.T."/>
        </authorList>
    </citation>
    <scope>NUCLEOTIDE SEQUENCE [LARGE SCALE GENOMIC DNA]</scope>
    <source>
        <strain evidence="2 3">BO-59</strain>
    </source>
</reference>
<evidence type="ECO:0000313" key="3">
    <source>
        <dbReference type="Proteomes" id="UP000267223"/>
    </source>
</evidence>
<dbReference type="EMBL" id="RJJR01000009">
    <property type="protein sequence ID" value="RNI35731.1"/>
    <property type="molecule type" value="Genomic_DNA"/>
</dbReference>
<dbReference type="RefSeq" id="WP_148041913.1">
    <property type="nucleotide sequence ID" value="NZ_RJJR01000009.1"/>
</dbReference>
<name>A0A3M9NDC6_9BACT</name>
<comment type="caution">
    <text evidence="2">The sequence shown here is derived from an EMBL/GenBank/DDBJ whole genome shotgun (WGS) entry which is preliminary data.</text>
</comment>
<evidence type="ECO:0000256" key="1">
    <source>
        <dbReference type="SAM" id="SignalP"/>
    </source>
</evidence>
<keyword evidence="1" id="KW-0732">Signal</keyword>
<protein>
    <submittedName>
        <fullName evidence="2">Uncharacterized protein</fullName>
    </submittedName>
</protein>
<evidence type="ECO:0000313" key="2">
    <source>
        <dbReference type="EMBL" id="RNI35731.1"/>
    </source>
</evidence>
<dbReference type="Proteomes" id="UP000267223">
    <property type="component" value="Unassembled WGS sequence"/>
</dbReference>
<sequence>MKSGLFIALLFISAFSFAKEPPLSEIRALYEKSVANESACNKLIHLLSPYNESNYPLYAGYKASAIMMMAKHVINPFSKFSYFKKGKKILEDAIKVDGKNIELIFLRFNMQTHLPSFLGYDESIKPDRVFLENSFSGIEDAQLKQFLKPYLRNSNYIDAEKKRQLGL</sequence>
<feature type="chain" id="PRO_5017930093" evidence="1">
    <location>
        <begin position="19"/>
        <end position="167"/>
    </location>
</feature>
<dbReference type="AlphaFoldDB" id="A0A3M9NDC6"/>
<proteinExistence type="predicted"/>
<feature type="signal peptide" evidence="1">
    <location>
        <begin position="1"/>
        <end position="18"/>
    </location>
</feature>
<keyword evidence="3" id="KW-1185">Reference proteome</keyword>
<dbReference type="OrthoDB" id="663842at2"/>
<accession>A0A3M9NDC6</accession>